<evidence type="ECO:0000256" key="1">
    <source>
        <dbReference type="SAM" id="MobiDB-lite"/>
    </source>
</evidence>
<sequence>MTDTSTDIDRDEAFDPEAAAGRRGISYEERTYVHESTDHCEADGEGRVVVGVTDEEGAALLLVDQDRSIAMLPNATIDAGDGWLPAGRRAVADATGLEVTIGDPVRVRRIEHTTEESDTPHNATWHVVFRASPTGCDPAAPDDTPFEAGWYERLPVEMSDDPSTRGDALADVRSFLTEQ</sequence>
<accession>A0AAE3IH94</accession>
<dbReference type="Gene3D" id="3.90.79.10">
    <property type="entry name" value="Nucleoside Triphosphate Pyrophosphohydrolase"/>
    <property type="match status" value="1"/>
</dbReference>
<evidence type="ECO:0000313" key="5">
    <source>
        <dbReference type="Proteomes" id="UP001209746"/>
    </source>
</evidence>
<evidence type="ECO:0000313" key="3">
    <source>
        <dbReference type="EMBL" id="MCU4728390.1"/>
    </source>
</evidence>
<evidence type="ECO:0008006" key="6">
    <source>
        <dbReference type="Google" id="ProtNLM"/>
    </source>
</evidence>
<name>A0AAE3IH94_9EURY</name>
<dbReference type="Proteomes" id="UP001209746">
    <property type="component" value="Unassembled WGS sequence"/>
</dbReference>
<keyword evidence="4" id="KW-1185">Reference proteome</keyword>
<evidence type="ECO:0000313" key="4">
    <source>
        <dbReference type="Proteomes" id="UP001208186"/>
    </source>
</evidence>
<feature type="region of interest" description="Disordered" evidence="1">
    <location>
        <begin position="1"/>
        <end position="22"/>
    </location>
</feature>
<evidence type="ECO:0000313" key="2">
    <source>
        <dbReference type="EMBL" id="MCU4719345.1"/>
    </source>
</evidence>
<dbReference type="AlphaFoldDB" id="A0AAE3IH94"/>
<dbReference type="Proteomes" id="UP001208186">
    <property type="component" value="Unassembled WGS sequence"/>
</dbReference>
<feature type="region of interest" description="Disordered" evidence="1">
    <location>
        <begin position="157"/>
        <end position="179"/>
    </location>
</feature>
<dbReference type="InterPro" id="IPR015797">
    <property type="entry name" value="NUDIX_hydrolase-like_dom_sf"/>
</dbReference>
<dbReference type="EMBL" id="JAOPKC010000026">
    <property type="protein sequence ID" value="MCU4719345.1"/>
    <property type="molecule type" value="Genomic_DNA"/>
</dbReference>
<dbReference type="RefSeq" id="WP_315910092.1">
    <property type="nucleotide sequence ID" value="NZ_JAOPKC010000026.1"/>
</dbReference>
<gene>
    <name evidence="3" type="ORF">OB914_15650</name>
    <name evidence="2" type="ORF">OB916_14935</name>
</gene>
<organism evidence="3 5">
    <name type="scientific">Halapricum hydrolyticum</name>
    <dbReference type="NCBI Taxonomy" id="2979991"/>
    <lineage>
        <taxon>Archaea</taxon>
        <taxon>Methanobacteriati</taxon>
        <taxon>Methanobacteriota</taxon>
        <taxon>Stenosarchaea group</taxon>
        <taxon>Halobacteria</taxon>
        <taxon>Halobacteriales</taxon>
        <taxon>Haloarculaceae</taxon>
        <taxon>Halapricum</taxon>
    </lineage>
</organism>
<protein>
    <recommendedName>
        <fullName evidence="6">NUDIX hydrolase</fullName>
    </recommendedName>
</protein>
<proteinExistence type="predicted"/>
<dbReference type="SUPFAM" id="SSF55811">
    <property type="entry name" value="Nudix"/>
    <property type="match status" value="1"/>
</dbReference>
<dbReference type="EMBL" id="JAOPKD010000025">
    <property type="protein sequence ID" value="MCU4728390.1"/>
    <property type="molecule type" value="Genomic_DNA"/>
</dbReference>
<comment type="caution">
    <text evidence="3">The sequence shown here is derived from an EMBL/GenBank/DDBJ whole genome shotgun (WGS) entry which is preliminary data.</text>
</comment>
<reference evidence="3" key="1">
    <citation type="submission" date="2023-02" db="EMBL/GenBank/DDBJ databases">
        <title>Enrichment on poylsaccharides allowed isolation of novel metabolic and taxonomic groups of Haloarchaea.</title>
        <authorList>
            <person name="Sorokin D.Y."/>
            <person name="Elcheninov A.G."/>
            <person name="Khizhniak T.V."/>
            <person name="Kolganova T.V."/>
            <person name="Kublanov I.V."/>
        </authorList>
    </citation>
    <scope>NUCLEOTIDE SEQUENCE</scope>
    <source>
        <strain evidence="2 4">HArc-curdl5-1</strain>
        <strain evidence="3">HArc-curdl7</strain>
    </source>
</reference>